<reference evidence="3" key="1">
    <citation type="submission" date="2014-11" db="EMBL/GenBank/DDBJ databases">
        <title>Complete Genome of Salmonella enterica serovar Typhimurium Siphophage Shivani.</title>
        <authorList>
            <person name="Piya D."/>
            <person name="Xie Y."/>
            <person name="Hernandez A.C."/>
            <person name="Everett G.F.K."/>
        </authorList>
    </citation>
    <scope>NUCLEOTIDE SEQUENCE [LARGE SCALE GENOMIC DNA]</scope>
</reference>
<organism evidence="2 3">
    <name type="scientific">Salmonella phage Shivani</name>
    <dbReference type="NCBI Taxonomy" id="1572715"/>
    <lineage>
        <taxon>Viruses</taxon>
        <taxon>Duplodnaviria</taxon>
        <taxon>Heunggongvirae</taxon>
        <taxon>Uroviricota</taxon>
        <taxon>Caudoviricetes</taxon>
        <taxon>Demerecviridae</taxon>
        <taxon>Markadamsvirinae</taxon>
        <taxon>Tequintavirus</taxon>
        <taxon>Tequintavirus shivani</taxon>
    </lineage>
</organism>
<dbReference type="CDD" id="cd14845">
    <property type="entry name" value="L-Ala-D-Glu_peptidase_like"/>
    <property type="match status" value="1"/>
</dbReference>
<accession>A0A0A7TY81</accession>
<dbReference type="Pfam" id="PF13539">
    <property type="entry name" value="Peptidase_M15_4"/>
    <property type="match status" value="1"/>
</dbReference>
<feature type="domain" description="Peptidase M15C" evidence="1">
    <location>
        <begin position="62"/>
        <end position="116"/>
    </location>
</feature>
<dbReference type="Gene3D" id="3.30.1380.10">
    <property type="match status" value="1"/>
</dbReference>
<evidence type="ECO:0000259" key="1">
    <source>
        <dbReference type="Pfam" id="PF13539"/>
    </source>
</evidence>
<dbReference type="OrthoDB" id="12686at10239"/>
<dbReference type="EMBL" id="KP143763">
    <property type="protein sequence ID" value="AJA73488.1"/>
    <property type="molecule type" value="Genomic_DNA"/>
</dbReference>
<dbReference type="InterPro" id="IPR009045">
    <property type="entry name" value="Zn_M74/Hedgehog-like"/>
</dbReference>
<proteinExistence type="predicted"/>
<dbReference type="GeneID" id="26646562"/>
<dbReference type="GO" id="GO:0008233">
    <property type="term" value="F:peptidase activity"/>
    <property type="evidence" value="ECO:0007669"/>
    <property type="project" value="InterPro"/>
</dbReference>
<dbReference type="InterPro" id="IPR039561">
    <property type="entry name" value="Peptidase_M15C"/>
</dbReference>
<protein>
    <submittedName>
        <fullName evidence="2">Endolysin</fullName>
    </submittedName>
</protein>
<evidence type="ECO:0000313" key="2">
    <source>
        <dbReference type="EMBL" id="AJA73488.1"/>
    </source>
</evidence>
<evidence type="ECO:0000313" key="3">
    <source>
        <dbReference type="Proteomes" id="UP000031070"/>
    </source>
</evidence>
<keyword evidence="3" id="KW-1185">Reference proteome</keyword>
<dbReference type="KEGG" id="vg:26646562"/>
<name>A0A0A7TY81_9CAUD</name>
<sequence length="137" mass="15477">MSFKFGKRSLDRLKGVHPDLVRVTHRALELSPYDFTITEGLRSLEQSAQNIKNGTSFLKDPSKSKHVQGLAVDFAPLKNGKIDWNDLESFKLVADAFFKAAEELGVKIRWGGDWNQNGSYKDEIQRGTFDGPHIELI</sequence>
<gene>
    <name evidence="2" type="ORF">CPT_Shivani41</name>
</gene>
<dbReference type="SUPFAM" id="SSF55166">
    <property type="entry name" value="Hedgehog/DD-peptidase"/>
    <property type="match status" value="1"/>
</dbReference>
<dbReference type="Proteomes" id="UP000031070">
    <property type="component" value="Segment"/>
</dbReference>
<dbReference type="SMR" id="A0A0A7TY81"/>
<dbReference type="RefSeq" id="YP_009194685.1">
    <property type="nucleotide sequence ID" value="NC_028754.1"/>
</dbReference>